<feature type="binding site" evidence="6">
    <location>
        <position position="125"/>
    </location>
    <ligand>
        <name>substrate</name>
    </ligand>
</feature>
<dbReference type="PANTHER" id="PTHR10851">
    <property type="entry name" value="PYRIDOXINE-5-PHOSPHATE OXIDASE"/>
    <property type="match status" value="1"/>
</dbReference>
<comment type="similarity">
    <text evidence="1 6">Belongs to the pyridoxamine 5'-phosphate oxidase family.</text>
</comment>
<dbReference type="GO" id="GO:0008615">
    <property type="term" value="P:pyridoxine biosynthetic process"/>
    <property type="evidence" value="ECO:0007669"/>
    <property type="project" value="UniProtKB-UniRule"/>
</dbReference>
<comment type="pathway">
    <text evidence="6">Cofactor metabolism; pyridoxal 5'-phosphate salvage; pyridoxal 5'-phosphate from pyridoxamine 5'-phosphate: step 1/1.</text>
</comment>
<comment type="catalytic activity">
    <reaction evidence="6">
        <text>pyridoxamine 5'-phosphate + O2 + H2O = pyridoxal 5'-phosphate + H2O2 + NH4(+)</text>
        <dbReference type="Rhea" id="RHEA:15817"/>
        <dbReference type="ChEBI" id="CHEBI:15377"/>
        <dbReference type="ChEBI" id="CHEBI:15379"/>
        <dbReference type="ChEBI" id="CHEBI:16240"/>
        <dbReference type="ChEBI" id="CHEBI:28938"/>
        <dbReference type="ChEBI" id="CHEBI:58451"/>
        <dbReference type="ChEBI" id="CHEBI:597326"/>
        <dbReference type="EC" id="1.4.3.5"/>
    </reaction>
</comment>
<accession>L0ES14</accession>
<dbReference type="Gene3D" id="2.30.110.10">
    <property type="entry name" value="Electron Transport, Fmn-binding Protein, Chain A"/>
    <property type="match status" value="1"/>
</dbReference>
<dbReference type="HOGENOM" id="CLU_032263_2_3_5"/>
<keyword evidence="3 6" id="KW-0288">FMN</keyword>
<evidence type="ECO:0000256" key="2">
    <source>
        <dbReference type="ARBA" id="ARBA00022630"/>
    </source>
</evidence>
<evidence type="ECO:0000256" key="7">
    <source>
        <dbReference type="PIRSR" id="PIRSR000190-2"/>
    </source>
</evidence>
<evidence type="ECO:0000259" key="8">
    <source>
        <dbReference type="Pfam" id="PF01243"/>
    </source>
</evidence>
<evidence type="ECO:0000313" key="10">
    <source>
        <dbReference type="EMBL" id="AGA64289.1"/>
    </source>
</evidence>
<keyword evidence="11" id="KW-1185">Reference proteome</keyword>
<organism evidence="10 11">
    <name type="scientific">Liberibacter crescens (strain BT-1)</name>
    <dbReference type="NCBI Taxonomy" id="1215343"/>
    <lineage>
        <taxon>Bacteria</taxon>
        <taxon>Pseudomonadati</taxon>
        <taxon>Pseudomonadota</taxon>
        <taxon>Alphaproteobacteria</taxon>
        <taxon>Hyphomicrobiales</taxon>
        <taxon>Rhizobiaceae</taxon>
        <taxon>Liberibacter</taxon>
    </lineage>
</organism>
<feature type="binding site" evidence="6 7">
    <location>
        <position position="197"/>
    </location>
    <ligand>
        <name>FMN</name>
        <dbReference type="ChEBI" id="CHEBI:58210"/>
    </ligand>
</feature>
<evidence type="ECO:0000256" key="6">
    <source>
        <dbReference type="HAMAP-Rule" id="MF_01629"/>
    </source>
</evidence>
<dbReference type="InterPro" id="IPR011576">
    <property type="entry name" value="Pyridox_Oxase_N"/>
</dbReference>
<feature type="binding site" evidence="6">
    <location>
        <position position="68"/>
    </location>
    <ligand>
        <name>substrate</name>
    </ligand>
</feature>
<dbReference type="eggNOG" id="COG0259">
    <property type="taxonomic scope" value="Bacteria"/>
</dbReference>
<dbReference type="STRING" id="1215343.B488_02960"/>
<feature type="binding site" evidence="6 7">
    <location>
        <begin position="63"/>
        <end position="68"/>
    </location>
    <ligand>
        <name>FMN</name>
        <dbReference type="ChEBI" id="CHEBI:58210"/>
    </ligand>
</feature>
<dbReference type="GO" id="GO:0010181">
    <property type="term" value="F:FMN binding"/>
    <property type="evidence" value="ECO:0007669"/>
    <property type="project" value="UniProtKB-UniRule"/>
</dbReference>
<dbReference type="PANTHER" id="PTHR10851:SF0">
    <property type="entry name" value="PYRIDOXINE-5'-PHOSPHATE OXIDASE"/>
    <property type="match status" value="1"/>
</dbReference>
<dbReference type="Pfam" id="PF01243">
    <property type="entry name" value="PNPOx_N"/>
    <property type="match status" value="1"/>
</dbReference>
<dbReference type="UniPathway" id="UPA01068">
    <property type="reaction ID" value="UER00304"/>
</dbReference>
<evidence type="ECO:0000256" key="1">
    <source>
        <dbReference type="ARBA" id="ARBA00007301"/>
    </source>
</evidence>
<feature type="binding site" evidence="6 7">
    <location>
        <position position="187"/>
    </location>
    <ligand>
        <name>FMN</name>
        <dbReference type="ChEBI" id="CHEBI:58210"/>
    </ligand>
</feature>
<feature type="binding site" evidence="6 7">
    <location>
        <position position="107"/>
    </location>
    <ligand>
        <name>FMN</name>
        <dbReference type="ChEBI" id="CHEBI:58210"/>
    </ligand>
</feature>
<evidence type="ECO:0000256" key="3">
    <source>
        <dbReference type="ARBA" id="ARBA00022643"/>
    </source>
</evidence>
<dbReference type="EC" id="1.4.3.5" evidence="6"/>
<dbReference type="PIRSF" id="PIRSF000190">
    <property type="entry name" value="Pyd_amn-ph_oxd"/>
    <property type="match status" value="1"/>
</dbReference>
<dbReference type="InterPro" id="IPR012349">
    <property type="entry name" value="Split_barrel_FMN-bd"/>
</dbReference>
<feature type="binding site" evidence="6">
    <location>
        <begin position="193"/>
        <end position="195"/>
    </location>
    <ligand>
        <name>substrate</name>
    </ligand>
</feature>
<feature type="binding site" evidence="6">
    <location>
        <position position="129"/>
    </location>
    <ligand>
        <name>substrate</name>
    </ligand>
</feature>
<feature type="domain" description="Pyridoxamine 5'-phosphate oxidase N-terminal" evidence="8">
    <location>
        <begin position="42"/>
        <end position="160"/>
    </location>
</feature>
<keyword evidence="2 6" id="KW-0285">Flavoprotein</keyword>
<reference evidence="10 11" key="1">
    <citation type="journal article" date="2012" name="Stand. Genomic Sci.">
        <title>Complete genome sequence of Liberibacter crescens BT-1.</title>
        <authorList>
            <person name="Leonard M.T."/>
            <person name="Fagen J.R."/>
            <person name="Davis-Richardson A.G."/>
            <person name="Davis M.J."/>
            <person name="Triplett E.W."/>
        </authorList>
    </citation>
    <scope>NUCLEOTIDE SEQUENCE [LARGE SCALE GENOMIC DNA]</scope>
    <source>
        <strain evidence="10 11">BT-1</strain>
    </source>
</reference>
<dbReference type="AlphaFoldDB" id="L0ES14"/>
<dbReference type="InterPro" id="IPR019740">
    <property type="entry name" value="Pyridox_Oxase_CS"/>
</dbReference>
<feature type="domain" description="Pyridoxine 5'-phosphate oxidase dimerisation C-terminal" evidence="9">
    <location>
        <begin position="174"/>
        <end position="217"/>
    </location>
</feature>
<dbReference type="PATRIC" id="fig|1215343.11.peg.306"/>
<keyword evidence="5 6" id="KW-0664">Pyridoxine biosynthesis</keyword>
<dbReference type="KEGG" id="lcc:B488_02960"/>
<dbReference type="Pfam" id="PF10590">
    <property type="entry name" value="PNP_phzG_C"/>
    <property type="match status" value="1"/>
</dbReference>
<dbReference type="SUPFAM" id="SSF50475">
    <property type="entry name" value="FMN-binding split barrel"/>
    <property type="match status" value="1"/>
</dbReference>
<dbReference type="GO" id="GO:0004733">
    <property type="term" value="F:pyridoxamine phosphate oxidase activity"/>
    <property type="evidence" value="ECO:0007669"/>
    <property type="project" value="UniProtKB-UniRule"/>
</dbReference>
<dbReference type="NCBIfam" id="TIGR00558">
    <property type="entry name" value="pdxH"/>
    <property type="match status" value="1"/>
</dbReference>
<dbReference type="HAMAP" id="MF_01629">
    <property type="entry name" value="PdxH"/>
    <property type="match status" value="1"/>
</dbReference>
<comment type="subunit">
    <text evidence="6">Homodimer.</text>
</comment>
<name>L0ES14_LIBCB</name>
<dbReference type="PROSITE" id="PS01064">
    <property type="entry name" value="PYRIDOX_OXIDASE"/>
    <property type="match status" value="1"/>
</dbReference>
<gene>
    <name evidence="6" type="primary">pdxH</name>
    <name evidence="10" type="ordered locus">B488_02960</name>
</gene>
<dbReference type="EMBL" id="CP003789">
    <property type="protein sequence ID" value="AGA64289.1"/>
    <property type="molecule type" value="Genomic_DNA"/>
</dbReference>
<comment type="catalytic activity">
    <reaction evidence="6">
        <text>pyridoxine 5'-phosphate + O2 = pyridoxal 5'-phosphate + H2O2</text>
        <dbReference type="Rhea" id="RHEA:15149"/>
        <dbReference type="ChEBI" id="CHEBI:15379"/>
        <dbReference type="ChEBI" id="CHEBI:16240"/>
        <dbReference type="ChEBI" id="CHEBI:58589"/>
        <dbReference type="ChEBI" id="CHEBI:597326"/>
        <dbReference type="EC" id="1.4.3.5"/>
    </reaction>
</comment>
<dbReference type="NCBIfam" id="NF004231">
    <property type="entry name" value="PRK05679.1"/>
    <property type="match status" value="1"/>
</dbReference>
<evidence type="ECO:0000259" key="9">
    <source>
        <dbReference type="Pfam" id="PF10590"/>
    </source>
</evidence>
<sequence length="217" mass="25774">MQKDNILATAKDYVPVTENDYVDREEPFQLFQEWFKEAELSEPNNPNAAALSTVDETGMPNARMVLFKDFGYRGFVFYTNYSSTKGRELLANPKAAVCFHWKFLCRQFRLRGLVEKVDDIDADTYYASRPREHQISAWASKQSQPLPCRFVLDKEVMKYTTLYAFRDIPRPSWWSGFRIRPLFMEFWNERSSRLHERIVFSCNNLEDSQWKKMIVYP</sequence>
<comment type="cofactor">
    <cofactor evidence="6 7">
        <name>FMN</name>
        <dbReference type="ChEBI" id="CHEBI:58210"/>
    </cofactor>
    <text evidence="6 7">Binds 1 FMN per subunit.</text>
</comment>
<comment type="function">
    <text evidence="6">Catalyzes the oxidation of either pyridoxine 5'-phosphate (PNP) or pyridoxamine 5'-phosphate (PMP) into pyridoxal 5'-phosphate (PLP).</text>
</comment>
<dbReference type="Proteomes" id="UP000010799">
    <property type="component" value="Chromosome"/>
</dbReference>
<keyword evidence="4 6" id="KW-0560">Oxidoreductase</keyword>
<protein>
    <recommendedName>
        <fullName evidence="6">Pyridoxine/pyridoxamine 5'-phosphate oxidase</fullName>
        <ecNumber evidence="6">1.4.3.5</ecNumber>
    </recommendedName>
    <alternativeName>
        <fullName evidence="6">PNP/PMP oxidase</fullName>
        <shortName evidence="6">PNPOx</shortName>
    </alternativeName>
    <alternativeName>
        <fullName evidence="6">Pyridoxal 5'-phosphate synthase</fullName>
    </alternativeName>
</protein>
<evidence type="ECO:0000313" key="11">
    <source>
        <dbReference type="Proteomes" id="UP000010799"/>
    </source>
</evidence>
<dbReference type="RefSeq" id="WP_015272716.1">
    <property type="nucleotide sequence ID" value="NC_019907.1"/>
</dbReference>
<comment type="caution">
    <text evidence="6">Lacks conserved residue(s) required for the propagation of feature annotation.</text>
</comment>
<feature type="binding site" evidence="6 7">
    <location>
        <position position="85"/>
    </location>
    <ligand>
        <name>FMN</name>
        <dbReference type="ChEBI" id="CHEBI:58210"/>
    </ligand>
</feature>
<feature type="binding site" evidence="6 7">
    <location>
        <begin position="142"/>
        <end position="143"/>
    </location>
    <ligand>
        <name>FMN</name>
        <dbReference type="ChEBI" id="CHEBI:58210"/>
    </ligand>
</feature>
<dbReference type="InterPro" id="IPR000659">
    <property type="entry name" value="Pyridox_Oxase"/>
</dbReference>
<proteinExistence type="inferred from homology"/>
<comment type="pathway">
    <text evidence="6">Cofactor metabolism; pyridoxal 5'-phosphate salvage; pyridoxal 5'-phosphate from pyridoxine 5'-phosphate: step 1/1.</text>
</comment>
<evidence type="ECO:0000256" key="5">
    <source>
        <dbReference type="ARBA" id="ARBA00023096"/>
    </source>
</evidence>
<evidence type="ECO:0000256" key="4">
    <source>
        <dbReference type="ARBA" id="ARBA00023002"/>
    </source>
</evidence>
<feature type="binding site" evidence="6 7">
    <location>
        <begin position="78"/>
        <end position="79"/>
    </location>
    <ligand>
        <name>FMN</name>
        <dbReference type="ChEBI" id="CHEBI:58210"/>
    </ligand>
</feature>
<dbReference type="InterPro" id="IPR019576">
    <property type="entry name" value="Pyridoxamine_oxidase_dimer_C"/>
</dbReference>